<reference evidence="3" key="1">
    <citation type="journal article" date="2014" name="Int. J. Syst. Evol. Microbiol.">
        <title>Complete genome sequence of Corynebacterium casei LMG S-19264T (=DSM 44701T), isolated from a smear-ripened cheese.</title>
        <authorList>
            <consortium name="US DOE Joint Genome Institute (JGI-PGF)"/>
            <person name="Walter F."/>
            <person name="Albersmeier A."/>
            <person name="Kalinowski J."/>
            <person name="Ruckert C."/>
        </authorList>
    </citation>
    <scope>NUCLEOTIDE SEQUENCE</scope>
    <source>
        <strain evidence="3">JCM 18487</strain>
    </source>
</reference>
<protein>
    <submittedName>
        <fullName evidence="3">Transcriptional regulator</fullName>
    </submittedName>
</protein>
<dbReference type="InterPro" id="IPR036390">
    <property type="entry name" value="WH_DNA-bd_sf"/>
</dbReference>
<dbReference type="PROSITE" id="PS50987">
    <property type="entry name" value="HTH_ARSR_2"/>
    <property type="match status" value="1"/>
</dbReference>
<dbReference type="RefSeq" id="WP_188881680.1">
    <property type="nucleotide sequence ID" value="NZ_BMOY01000013.1"/>
</dbReference>
<dbReference type="Gene3D" id="1.10.10.10">
    <property type="entry name" value="Winged helix-like DNA-binding domain superfamily/Winged helix DNA-binding domain"/>
    <property type="match status" value="1"/>
</dbReference>
<evidence type="ECO:0000313" key="3">
    <source>
        <dbReference type="EMBL" id="GGJ03803.1"/>
    </source>
</evidence>
<proteinExistence type="predicted"/>
<dbReference type="InterPro" id="IPR011991">
    <property type="entry name" value="ArsR-like_HTH"/>
</dbReference>
<gene>
    <name evidence="3" type="ORF">GCM10010885_11310</name>
</gene>
<evidence type="ECO:0000259" key="2">
    <source>
        <dbReference type="PROSITE" id="PS50987"/>
    </source>
</evidence>
<comment type="caution">
    <text evidence="3">The sequence shown here is derived from an EMBL/GenBank/DDBJ whole genome shotgun (WGS) entry which is preliminary data.</text>
</comment>
<dbReference type="InterPro" id="IPR036388">
    <property type="entry name" value="WH-like_DNA-bd_sf"/>
</dbReference>
<name>A0A917NIT5_9BACL</name>
<evidence type="ECO:0000256" key="1">
    <source>
        <dbReference type="ARBA" id="ARBA00023125"/>
    </source>
</evidence>
<keyword evidence="4" id="KW-1185">Reference proteome</keyword>
<dbReference type="GO" id="GO:0003677">
    <property type="term" value="F:DNA binding"/>
    <property type="evidence" value="ECO:0007669"/>
    <property type="project" value="UniProtKB-KW"/>
</dbReference>
<dbReference type="EMBL" id="BMOY01000013">
    <property type="protein sequence ID" value="GGJ03803.1"/>
    <property type="molecule type" value="Genomic_DNA"/>
</dbReference>
<sequence length="316" mass="35826">MDIHVSEEWLPVFEALASRVRLQIIQALAEQPMNIRELAERLGLSSAIMTMHVRKLETAGIIRTEMIPSRGGIQKRCILNVDTIRISFPNSAEEAREYYRVDVPVGYYTDFDVQPTCGLASVEKIIGQFDDPRYFSDPERVRANILWFGQGYIEYKFPNHMLPSQVLEEIEISLEIGSEAPKANENWPSDITFYLNGVRLGTWTSPGDFADRRGTYTPAWWPDEINQYGLLKVLRINREGSFIDGIQLSSVTVDDLPLGLHWTLRLSVEEDAQHVGGLTIYGAGFGNYNQDIVFKAYYSQKSVRQTHQSGIVIASS</sequence>
<dbReference type="GO" id="GO:0003700">
    <property type="term" value="F:DNA-binding transcription factor activity"/>
    <property type="evidence" value="ECO:0007669"/>
    <property type="project" value="InterPro"/>
</dbReference>
<organism evidence="3 4">
    <name type="scientific">Alicyclobacillus cellulosilyticus</name>
    <dbReference type="NCBI Taxonomy" id="1003997"/>
    <lineage>
        <taxon>Bacteria</taxon>
        <taxon>Bacillati</taxon>
        <taxon>Bacillota</taxon>
        <taxon>Bacilli</taxon>
        <taxon>Bacillales</taxon>
        <taxon>Alicyclobacillaceae</taxon>
        <taxon>Alicyclobacillus</taxon>
    </lineage>
</organism>
<dbReference type="AlphaFoldDB" id="A0A917NIT5"/>
<dbReference type="Proteomes" id="UP000637695">
    <property type="component" value="Unassembled WGS sequence"/>
</dbReference>
<evidence type="ECO:0000313" key="4">
    <source>
        <dbReference type="Proteomes" id="UP000637695"/>
    </source>
</evidence>
<reference evidence="3" key="2">
    <citation type="submission" date="2020-09" db="EMBL/GenBank/DDBJ databases">
        <authorList>
            <person name="Sun Q."/>
            <person name="Ohkuma M."/>
        </authorList>
    </citation>
    <scope>NUCLEOTIDE SEQUENCE</scope>
    <source>
        <strain evidence="3">JCM 18487</strain>
    </source>
</reference>
<accession>A0A917NIT5</accession>
<dbReference type="InterPro" id="IPR001845">
    <property type="entry name" value="HTH_ArsR_DNA-bd_dom"/>
</dbReference>
<dbReference type="Pfam" id="PF01022">
    <property type="entry name" value="HTH_5"/>
    <property type="match status" value="1"/>
</dbReference>
<dbReference type="SUPFAM" id="SSF46785">
    <property type="entry name" value="Winged helix' DNA-binding domain"/>
    <property type="match status" value="1"/>
</dbReference>
<dbReference type="SMART" id="SM00418">
    <property type="entry name" value="HTH_ARSR"/>
    <property type="match status" value="1"/>
</dbReference>
<feature type="domain" description="HTH arsR-type" evidence="2">
    <location>
        <begin position="1"/>
        <end position="96"/>
    </location>
</feature>
<keyword evidence="1" id="KW-0238">DNA-binding</keyword>
<dbReference type="PIRSF" id="PIRSF030050">
    <property type="entry name" value="UCP030050_HTH"/>
    <property type="match status" value="1"/>
</dbReference>
<dbReference type="PANTHER" id="PTHR38600">
    <property type="entry name" value="TRANSCRIPTIONAL REGULATORY PROTEIN"/>
    <property type="match status" value="1"/>
</dbReference>
<dbReference type="InterPro" id="IPR016943">
    <property type="entry name" value="UCP030050_HTH"/>
</dbReference>
<dbReference type="PANTHER" id="PTHR38600:SF1">
    <property type="entry name" value="TRANSCRIPTIONAL REGULATORY PROTEIN"/>
    <property type="match status" value="1"/>
</dbReference>
<dbReference type="CDD" id="cd00090">
    <property type="entry name" value="HTH_ARSR"/>
    <property type="match status" value="1"/>
</dbReference>